<proteinExistence type="predicted"/>
<evidence type="ECO:0000313" key="1">
    <source>
        <dbReference type="EMBL" id="EKE29918.1"/>
    </source>
</evidence>
<protein>
    <submittedName>
        <fullName evidence="1">Uncharacterized protein</fullName>
    </submittedName>
</protein>
<accession>K2G3T2</accession>
<reference evidence="1" key="1">
    <citation type="journal article" date="2012" name="Science">
        <title>Fermentation, hydrogen, and sulfur metabolism in multiple uncultivated bacterial phyla.</title>
        <authorList>
            <person name="Wrighton K.C."/>
            <person name="Thomas B.C."/>
            <person name="Sharon I."/>
            <person name="Miller C.S."/>
            <person name="Castelle C.J."/>
            <person name="VerBerkmoes N.C."/>
            <person name="Wilkins M.J."/>
            <person name="Hettich R.L."/>
            <person name="Lipton M.S."/>
            <person name="Williams K.H."/>
            <person name="Long P.E."/>
            <person name="Banfield J.F."/>
        </authorList>
    </citation>
    <scope>NUCLEOTIDE SEQUENCE [LARGE SCALE GENOMIC DNA]</scope>
</reference>
<dbReference type="AlphaFoldDB" id="K2G3T2"/>
<name>K2G3T2_9BACT</name>
<gene>
    <name evidence="1" type="ORF">ACD_2C00073G0006</name>
</gene>
<comment type="caution">
    <text evidence="1">The sequence shown here is derived from an EMBL/GenBank/DDBJ whole genome shotgun (WGS) entry which is preliminary data.</text>
</comment>
<dbReference type="EMBL" id="AMFJ01000073">
    <property type="protein sequence ID" value="EKE29918.1"/>
    <property type="molecule type" value="Genomic_DNA"/>
</dbReference>
<sequence>MREETIRTKWAKREKISKKLKKKQIKHSYWNLWDKNLRKQQDWLSRTIKKMISKKTKLKK</sequence>
<organism evidence="1">
    <name type="scientific">uncultured bacterium</name>
    <name type="common">gcode 4</name>
    <dbReference type="NCBI Taxonomy" id="1234023"/>
    <lineage>
        <taxon>Bacteria</taxon>
        <taxon>environmental samples</taxon>
    </lineage>
</organism>